<reference evidence="2 3" key="1">
    <citation type="submission" date="2019-11" db="EMBL/GenBank/DDBJ databases">
        <title>Draft genome sequences of five Paenibacillus species of dairy origin.</title>
        <authorList>
            <person name="Olajide A.M."/>
            <person name="Chen S."/>
            <person name="Lapointe G."/>
        </authorList>
    </citation>
    <scope>NUCLEOTIDE SEQUENCE [LARGE SCALE GENOMIC DNA]</scope>
    <source>
        <strain evidence="2 3">12CR55</strain>
    </source>
</reference>
<feature type="transmembrane region" description="Helical" evidence="1">
    <location>
        <begin position="162"/>
        <end position="183"/>
    </location>
</feature>
<feature type="transmembrane region" description="Helical" evidence="1">
    <location>
        <begin position="204"/>
        <end position="222"/>
    </location>
</feature>
<dbReference type="AlphaFoldDB" id="A0A7X2Z2H6"/>
<evidence type="ECO:0000313" key="2">
    <source>
        <dbReference type="EMBL" id="MUG46323.1"/>
    </source>
</evidence>
<keyword evidence="1" id="KW-0812">Transmembrane</keyword>
<proteinExistence type="predicted"/>
<dbReference type="Proteomes" id="UP000447876">
    <property type="component" value="Unassembled WGS sequence"/>
</dbReference>
<dbReference type="EMBL" id="WNZW01000005">
    <property type="protein sequence ID" value="MUG46323.1"/>
    <property type="molecule type" value="Genomic_DNA"/>
</dbReference>
<protein>
    <submittedName>
        <fullName evidence="2">Uncharacterized protein</fullName>
    </submittedName>
</protein>
<dbReference type="RefSeq" id="WP_155611712.1">
    <property type="nucleotide sequence ID" value="NZ_WNZW01000005.1"/>
</dbReference>
<gene>
    <name evidence="2" type="ORF">GNP95_15130</name>
</gene>
<comment type="caution">
    <text evidence="2">The sequence shown here is derived from an EMBL/GenBank/DDBJ whole genome shotgun (WGS) entry which is preliminary data.</text>
</comment>
<evidence type="ECO:0000313" key="3">
    <source>
        <dbReference type="Proteomes" id="UP000447876"/>
    </source>
</evidence>
<keyword evidence="1" id="KW-1133">Transmembrane helix</keyword>
<accession>A0A7X2Z2H6</accession>
<organism evidence="2 3">
    <name type="scientific">Paenibacillus woosongensis</name>
    <dbReference type="NCBI Taxonomy" id="307580"/>
    <lineage>
        <taxon>Bacteria</taxon>
        <taxon>Bacillati</taxon>
        <taxon>Bacillota</taxon>
        <taxon>Bacilli</taxon>
        <taxon>Bacillales</taxon>
        <taxon>Paenibacillaceae</taxon>
        <taxon>Paenibacillus</taxon>
    </lineage>
</organism>
<evidence type="ECO:0000256" key="1">
    <source>
        <dbReference type="SAM" id="Phobius"/>
    </source>
</evidence>
<name>A0A7X2Z2H6_9BACL</name>
<sequence length="231" mass="27344">MIEEFKYNNEFISGITSLTMKKEDILKLHDEMITIFRAYKPRVKYSIITNSTRNSFSDPHNIDFFKIKEPIKAIIIEYNIQRIIDVEIYLSTYEKGEGLGGFRSVYRISSNNEELLAKVRDFIEIYIKKTKNLHFIFHKYAVFVSLALTGGFIYFLNKYIEIPQALIYLLIMVMPFYVFTKFFRWLMPYTYIVDENKLKYNLRYIVATVMVGMITSGAYDFIKNTIGNMSK</sequence>
<keyword evidence="1" id="KW-0472">Membrane</keyword>
<feature type="transmembrane region" description="Helical" evidence="1">
    <location>
        <begin position="137"/>
        <end position="156"/>
    </location>
</feature>